<dbReference type="PANTHER" id="PTHR44591">
    <property type="entry name" value="STRESS RESPONSE REGULATOR PROTEIN 1"/>
    <property type="match status" value="1"/>
</dbReference>
<dbReference type="CDD" id="cd00156">
    <property type="entry name" value="REC"/>
    <property type="match status" value="1"/>
</dbReference>
<evidence type="ECO:0000313" key="5">
    <source>
        <dbReference type="Proteomes" id="UP000007058"/>
    </source>
</evidence>
<feature type="domain" description="Response regulatory" evidence="3">
    <location>
        <begin position="7"/>
        <end position="124"/>
    </location>
</feature>
<accession>Q2W652</accession>
<dbReference type="KEGG" id="mag:amb1869"/>
<dbReference type="Proteomes" id="UP000007058">
    <property type="component" value="Chromosome"/>
</dbReference>
<gene>
    <name evidence="4" type="ordered locus">amb1869</name>
</gene>
<feature type="modified residue" description="4-aspartylphosphate" evidence="2">
    <location>
        <position position="56"/>
    </location>
</feature>
<dbReference type="HOGENOM" id="CLU_000445_69_8_5"/>
<dbReference type="STRING" id="342108.amb1869"/>
<sequence>MRNAMIRIAVADDDSDLREVVATMLERDGHWVEVAANGRECLTLIDSGTIDLVVTDVFMPGGDGMSLMAAIRSRQPRLPVIAMTGGMGGLSHPSVDAMKSAGAQAILAKPFTRQALREATAQVLAACGSPTR</sequence>
<keyword evidence="5" id="KW-1185">Reference proteome</keyword>
<dbReference type="Gene3D" id="3.40.50.2300">
    <property type="match status" value="1"/>
</dbReference>
<evidence type="ECO:0000256" key="2">
    <source>
        <dbReference type="PROSITE-ProRule" id="PRU00169"/>
    </source>
</evidence>
<dbReference type="InterPro" id="IPR001789">
    <property type="entry name" value="Sig_transdc_resp-reg_receiver"/>
</dbReference>
<proteinExistence type="predicted"/>
<organism evidence="4 5">
    <name type="scientific">Paramagnetospirillum magneticum (strain ATCC 700264 / AMB-1)</name>
    <name type="common">Magnetospirillum magneticum</name>
    <dbReference type="NCBI Taxonomy" id="342108"/>
    <lineage>
        <taxon>Bacteria</taxon>
        <taxon>Pseudomonadati</taxon>
        <taxon>Pseudomonadota</taxon>
        <taxon>Alphaproteobacteria</taxon>
        <taxon>Rhodospirillales</taxon>
        <taxon>Magnetospirillaceae</taxon>
        <taxon>Paramagnetospirillum</taxon>
    </lineage>
</organism>
<dbReference type="AlphaFoldDB" id="Q2W652"/>
<keyword evidence="1 2" id="KW-0597">Phosphoprotein</keyword>
<dbReference type="PANTHER" id="PTHR44591:SF3">
    <property type="entry name" value="RESPONSE REGULATORY DOMAIN-CONTAINING PROTEIN"/>
    <property type="match status" value="1"/>
</dbReference>
<dbReference type="PROSITE" id="PS50110">
    <property type="entry name" value="RESPONSE_REGULATORY"/>
    <property type="match status" value="1"/>
</dbReference>
<evidence type="ECO:0000256" key="1">
    <source>
        <dbReference type="ARBA" id="ARBA00022553"/>
    </source>
</evidence>
<protein>
    <submittedName>
        <fullName evidence="4">CheY-like receiver</fullName>
    </submittedName>
</protein>
<dbReference type="GO" id="GO:0000160">
    <property type="term" value="P:phosphorelay signal transduction system"/>
    <property type="evidence" value="ECO:0007669"/>
    <property type="project" value="InterPro"/>
</dbReference>
<evidence type="ECO:0000313" key="4">
    <source>
        <dbReference type="EMBL" id="BAE50673.1"/>
    </source>
</evidence>
<reference evidence="4 5" key="1">
    <citation type="journal article" date="2005" name="DNA Res.">
        <title>Complete genome sequence of the facultative anaerobic magnetotactic bacterium Magnetospirillum sp. strain AMB-1.</title>
        <authorList>
            <person name="Matsunaga T."/>
            <person name="Okamura Y."/>
            <person name="Fukuda Y."/>
            <person name="Wahyudi A.T."/>
            <person name="Murase Y."/>
            <person name="Takeyama H."/>
        </authorList>
    </citation>
    <scope>NUCLEOTIDE SEQUENCE [LARGE SCALE GENOMIC DNA]</scope>
    <source>
        <strain evidence="5">ATCC 700264 / AMB-1</strain>
    </source>
</reference>
<dbReference type="SUPFAM" id="SSF52172">
    <property type="entry name" value="CheY-like"/>
    <property type="match status" value="1"/>
</dbReference>
<name>Q2W652_PARM1</name>
<dbReference type="InterPro" id="IPR011006">
    <property type="entry name" value="CheY-like_superfamily"/>
</dbReference>
<evidence type="ECO:0000259" key="3">
    <source>
        <dbReference type="PROSITE" id="PS50110"/>
    </source>
</evidence>
<dbReference type="SMART" id="SM00448">
    <property type="entry name" value="REC"/>
    <property type="match status" value="1"/>
</dbReference>
<dbReference type="InterPro" id="IPR050595">
    <property type="entry name" value="Bact_response_regulator"/>
</dbReference>
<dbReference type="EMBL" id="AP007255">
    <property type="protein sequence ID" value="BAE50673.1"/>
    <property type="molecule type" value="Genomic_DNA"/>
</dbReference>
<dbReference type="Pfam" id="PF00072">
    <property type="entry name" value="Response_reg"/>
    <property type="match status" value="1"/>
</dbReference>